<reference evidence="1 2" key="1">
    <citation type="submission" date="2023-07" db="EMBL/GenBank/DDBJ databases">
        <title>Sorghum-associated microbial communities from plants grown in Nebraska, USA.</title>
        <authorList>
            <person name="Schachtman D."/>
        </authorList>
    </citation>
    <scope>NUCLEOTIDE SEQUENCE [LARGE SCALE GENOMIC DNA]</scope>
    <source>
        <strain evidence="1 2">DS1607</strain>
    </source>
</reference>
<dbReference type="EMBL" id="JAUSRO010000005">
    <property type="protein sequence ID" value="MDP9899701.1"/>
    <property type="molecule type" value="Genomic_DNA"/>
</dbReference>
<evidence type="ECO:0000313" key="1">
    <source>
        <dbReference type="EMBL" id="MDP9899701.1"/>
    </source>
</evidence>
<proteinExistence type="predicted"/>
<evidence type="ECO:0000313" key="2">
    <source>
        <dbReference type="Proteomes" id="UP001226867"/>
    </source>
</evidence>
<dbReference type="RefSeq" id="WP_307689518.1">
    <property type="nucleotide sequence ID" value="NZ_JAUSRO010000005.1"/>
</dbReference>
<comment type="caution">
    <text evidence="1">The sequence shown here is derived from an EMBL/GenBank/DDBJ whole genome shotgun (WGS) entry which is preliminary data.</text>
</comment>
<accession>A0ABT9S7F9</accession>
<keyword evidence="2" id="KW-1185">Reference proteome</keyword>
<sequence>MTFLRWWSEPKKLQGKTLIKVDVHVWSLNRHHGFALRDILLVEQSNLFHVI</sequence>
<gene>
    <name evidence="1" type="ORF">J2W36_001952</name>
</gene>
<name>A0ABT9S7F9_9BURK</name>
<dbReference type="Proteomes" id="UP001226867">
    <property type="component" value="Unassembled WGS sequence"/>
</dbReference>
<protein>
    <submittedName>
        <fullName evidence="1">Uncharacterized protein</fullName>
    </submittedName>
</protein>
<organism evidence="1 2">
    <name type="scientific">Variovorax ginsengisoli</name>
    <dbReference type="NCBI Taxonomy" id="363844"/>
    <lineage>
        <taxon>Bacteria</taxon>
        <taxon>Pseudomonadati</taxon>
        <taxon>Pseudomonadota</taxon>
        <taxon>Betaproteobacteria</taxon>
        <taxon>Burkholderiales</taxon>
        <taxon>Comamonadaceae</taxon>
        <taxon>Variovorax</taxon>
    </lineage>
</organism>